<feature type="compositionally biased region" description="Low complexity" evidence="1">
    <location>
        <begin position="1"/>
        <end position="92"/>
    </location>
</feature>
<feature type="region of interest" description="Disordered" evidence="1">
    <location>
        <begin position="1"/>
        <end position="94"/>
    </location>
</feature>
<name>A0A9N9Q9G3_9HELO</name>
<sequence>MSTPTTQDSTTQDSTTQDSTTQDSTTQDSTTQDSTTQDSTTQDSTTQDSTTQDSTTQDSTTQDSTTQDSTTQDSTVQNSTNKENPTTKTPNPRQTMVEIAKNPDFSICGKIERAKSLLEQKGDSYKRWKENLNPDPENKGSTVVTKAIEIKETTELRLYLTSLEKKRLTVDDRGTWGGNN</sequence>
<dbReference type="OrthoDB" id="10493199at2759"/>
<organism evidence="2 3">
    <name type="scientific">Hymenoscyphus albidus</name>
    <dbReference type="NCBI Taxonomy" id="595503"/>
    <lineage>
        <taxon>Eukaryota</taxon>
        <taxon>Fungi</taxon>
        <taxon>Dikarya</taxon>
        <taxon>Ascomycota</taxon>
        <taxon>Pezizomycotina</taxon>
        <taxon>Leotiomycetes</taxon>
        <taxon>Helotiales</taxon>
        <taxon>Helotiaceae</taxon>
        <taxon>Hymenoscyphus</taxon>
    </lineage>
</organism>
<gene>
    <name evidence="2" type="ORF">HYALB_00012445</name>
</gene>
<proteinExistence type="predicted"/>
<evidence type="ECO:0000256" key="1">
    <source>
        <dbReference type="SAM" id="MobiDB-lite"/>
    </source>
</evidence>
<evidence type="ECO:0000313" key="2">
    <source>
        <dbReference type="EMBL" id="CAG8979412.1"/>
    </source>
</evidence>
<keyword evidence="3" id="KW-1185">Reference proteome</keyword>
<evidence type="ECO:0000313" key="3">
    <source>
        <dbReference type="Proteomes" id="UP000701801"/>
    </source>
</evidence>
<comment type="caution">
    <text evidence="2">The sequence shown here is derived from an EMBL/GenBank/DDBJ whole genome shotgun (WGS) entry which is preliminary data.</text>
</comment>
<dbReference type="EMBL" id="CAJVRM010000310">
    <property type="protein sequence ID" value="CAG8979412.1"/>
    <property type="molecule type" value="Genomic_DNA"/>
</dbReference>
<dbReference type="Proteomes" id="UP000701801">
    <property type="component" value="Unassembled WGS sequence"/>
</dbReference>
<dbReference type="AlphaFoldDB" id="A0A9N9Q9G3"/>
<protein>
    <submittedName>
        <fullName evidence="2">Uncharacterized protein</fullName>
    </submittedName>
</protein>
<accession>A0A9N9Q9G3</accession>
<reference evidence="2" key="1">
    <citation type="submission" date="2021-07" db="EMBL/GenBank/DDBJ databases">
        <authorList>
            <person name="Durling M."/>
        </authorList>
    </citation>
    <scope>NUCLEOTIDE SEQUENCE</scope>
</reference>